<dbReference type="PANTHER" id="PTHR30005">
    <property type="entry name" value="EXOPOLYPHOSPHATASE"/>
    <property type="match status" value="1"/>
</dbReference>
<dbReference type="InterPro" id="IPR003695">
    <property type="entry name" value="Ppx_GppA_N"/>
</dbReference>
<dbReference type="Pfam" id="PF02541">
    <property type="entry name" value="Ppx-GppA"/>
    <property type="match status" value="1"/>
</dbReference>
<organism evidence="3 4">
    <name type="scientific">Stachybotrys elegans</name>
    <dbReference type="NCBI Taxonomy" id="80388"/>
    <lineage>
        <taxon>Eukaryota</taxon>
        <taxon>Fungi</taxon>
        <taxon>Dikarya</taxon>
        <taxon>Ascomycota</taxon>
        <taxon>Pezizomycotina</taxon>
        <taxon>Sordariomycetes</taxon>
        <taxon>Hypocreomycetidae</taxon>
        <taxon>Hypocreales</taxon>
        <taxon>Stachybotryaceae</taxon>
        <taxon>Stachybotrys</taxon>
    </lineage>
</organism>
<dbReference type="InterPro" id="IPR043129">
    <property type="entry name" value="ATPase_NBD"/>
</dbReference>
<dbReference type="InterPro" id="IPR057512">
    <property type="entry name" value="RTG2_C"/>
</dbReference>
<gene>
    <name evidence="3" type="ORF">B0I35DRAFT_35717</name>
</gene>
<dbReference type="SUPFAM" id="SSF53067">
    <property type="entry name" value="Actin-like ATPase domain"/>
    <property type="match status" value="2"/>
</dbReference>
<evidence type="ECO:0000259" key="1">
    <source>
        <dbReference type="Pfam" id="PF02541"/>
    </source>
</evidence>
<reference evidence="3" key="1">
    <citation type="journal article" date="2021" name="Nat. Commun.">
        <title>Genetic determinants of endophytism in the Arabidopsis root mycobiome.</title>
        <authorList>
            <person name="Mesny F."/>
            <person name="Miyauchi S."/>
            <person name="Thiergart T."/>
            <person name="Pickel B."/>
            <person name="Atanasova L."/>
            <person name="Karlsson M."/>
            <person name="Huettel B."/>
            <person name="Barry K.W."/>
            <person name="Haridas S."/>
            <person name="Chen C."/>
            <person name="Bauer D."/>
            <person name="Andreopoulos W."/>
            <person name="Pangilinan J."/>
            <person name="LaButti K."/>
            <person name="Riley R."/>
            <person name="Lipzen A."/>
            <person name="Clum A."/>
            <person name="Drula E."/>
            <person name="Henrissat B."/>
            <person name="Kohler A."/>
            <person name="Grigoriev I.V."/>
            <person name="Martin F.M."/>
            <person name="Hacquard S."/>
        </authorList>
    </citation>
    <scope>NUCLEOTIDE SEQUENCE</scope>
    <source>
        <strain evidence="3">MPI-CAGE-CH-0235</strain>
    </source>
</reference>
<proteinExistence type="predicted"/>
<dbReference type="PANTHER" id="PTHR30005:SF0">
    <property type="entry name" value="RETROGRADE REGULATION PROTEIN 2"/>
    <property type="match status" value="1"/>
</dbReference>
<protein>
    <submittedName>
        <fullName evidence="3">Ppx/GppA phosphatase family-domain-containing protein</fullName>
    </submittedName>
</protein>
<evidence type="ECO:0000313" key="4">
    <source>
        <dbReference type="Proteomes" id="UP000813444"/>
    </source>
</evidence>
<keyword evidence="4" id="KW-1185">Reference proteome</keyword>
<dbReference type="Gene3D" id="3.30.420.150">
    <property type="entry name" value="Exopolyphosphatase. Domain 2"/>
    <property type="match status" value="1"/>
</dbReference>
<dbReference type="Gene3D" id="3.30.420.40">
    <property type="match status" value="1"/>
</dbReference>
<evidence type="ECO:0000313" key="3">
    <source>
        <dbReference type="EMBL" id="KAH7329073.1"/>
    </source>
</evidence>
<dbReference type="OrthoDB" id="2014654at2759"/>
<dbReference type="Proteomes" id="UP000813444">
    <property type="component" value="Unassembled WGS sequence"/>
</dbReference>
<evidence type="ECO:0000259" key="2">
    <source>
        <dbReference type="Pfam" id="PF23566"/>
    </source>
</evidence>
<dbReference type="GO" id="GO:0006357">
    <property type="term" value="P:regulation of transcription by RNA polymerase II"/>
    <property type="evidence" value="ECO:0007669"/>
    <property type="project" value="TreeGrafter"/>
</dbReference>
<feature type="domain" description="RTG2 C-terminal" evidence="2">
    <location>
        <begin position="343"/>
        <end position="524"/>
    </location>
</feature>
<feature type="domain" description="Ppx/GppA phosphatase N-terminal" evidence="1">
    <location>
        <begin position="7"/>
        <end position="317"/>
    </location>
</feature>
<sequence>MAARMPTPLLTARAGISLFDALGDHGLESPGFSQATIDAVSAALTQFHTQIVRYRIPDNNVSVIATEAMRRASNSAQMIEAISNATDGLRVHILDPPVETLLGAVMGSRSSLINVDGGALFLDLGGGSVQMTWVDTSLQNYEIEAARAGQSLPFGAARMHRIMTEMHVDGQTAETTKLTDGLRDAFEVLCARFPRLGEIRDAYKGGDQDARIHVYMCGGGFRGYGSMLMHDDPIQPYPIPSVNSYAVDAARFKQTDRMRQINSDHEGKIFGLSSRRRRQFPSITAVVDAFISAVPNIGIVTFCGGSNREGVMMMRLPRVIRENNPLEYICRVIPQEMPVFDVLRAQMTSALPEEFNFDRIPTIFNSGLFLLFAREMSARRGYSADANASFALRNTVVRSTDGPGFTHLTRALLALALFARSGGALAPADVELYKNLRRVADVHGFGVSFWALYTGAIAYVMETINVNIPGGPSLDILRTSVRFRAHIVKGEEGKKDTVDLLIRLSPQVIRGIDLDELAYNVKSAAKSAGEKSYPFKIDVRVQVS</sequence>
<accession>A0A8K0T391</accession>
<dbReference type="Pfam" id="PF23566">
    <property type="entry name" value="RTG2_C"/>
    <property type="match status" value="1"/>
</dbReference>
<dbReference type="AlphaFoldDB" id="A0A8K0T391"/>
<comment type="caution">
    <text evidence="3">The sequence shown here is derived from an EMBL/GenBank/DDBJ whole genome shotgun (WGS) entry which is preliminary data.</text>
</comment>
<name>A0A8K0T391_9HYPO</name>
<dbReference type="EMBL" id="JAGPNK010000001">
    <property type="protein sequence ID" value="KAH7329073.1"/>
    <property type="molecule type" value="Genomic_DNA"/>
</dbReference>
<dbReference type="InterPro" id="IPR050273">
    <property type="entry name" value="GppA/Ppx_hydrolase"/>
</dbReference>